<accession>A0AAU7C620</accession>
<reference evidence="1" key="1">
    <citation type="submission" date="2024-05" db="EMBL/GenBank/DDBJ databases">
        <title>Planctomycetes of the genus Singulisphaera possess chitinolytic capabilities.</title>
        <authorList>
            <person name="Ivanova A."/>
        </authorList>
    </citation>
    <scope>NUCLEOTIDE SEQUENCE</scope>
    <source>
        <strain evidence="1">Ch08T</strain>
    </source>
</reference>
<organism evidence="1">
    <name type="scientific">Singulisphaera sp. Ch08</name>
    <dbReference type="NCBI Taxonomy" id="3120278"/>
    <lineage>
        <taxon>Bacteria</taxon>
        <taxon>Pseudomonadati</taxon>
        <taxon>Planctomycetota</taxon>
        <taxon>Planctomycetia</taxon>
        <taxon>Isosphaerales</taxon>
        <taxon>Isosphaeraceae</taxon>
        <taxon>Singulisphaera</taxon>
    </lineage>
</organism>
<name>A0AAU7C620_9BACT</name>
<protein>
    <recommendedName>
        <fullName evidence="2">Cytochrome c domain-containing protein</fullName>
    </recommendedName>
</protein>
<evidence type="ECO:0008006" key="2">
    <source>
        <dbReference type="Google" id="ProtNLM"/>
    </source>
</evidence>
<dbReference type="EMBL" id="CP155447">
    <property type="protein sequence ID" value="XBH00817.1"/>
    <property type="molecule type" value="Genomic_DNA"/>
</dbReference>
<sequence length="454" mass="50599">MAASARPSAVRQVQMSSASGRGLGVLLVGLAAFAAGTTVCGQDIERAPIHYSSAEPRNAVSQLKERLAKGETKLEFEPEHGYLRSLLRALDIPESSQVLVFSKTSLQRERISPKTPRAIYFNDEVMVGFCLRGQVIEISAVDDAIGTTYYTLEQSREEKSALERQTESCLLCHSSSTTQGIPGHLVRSVFVDRQGLPLLASGSYRTDHTSPIAERWGGWYVTGTSGQQTHMGNMISQGSRKPEEIENTEGVNVVDLKDRFTTAFYPTPHSDIVALMVLEHQVGMLNRLARAGMETRMALDYEKEFNKALGEPLDQESTSARSRIRSVGEAVVQYMLFRDEVRLTDRIQGTSSFEADFAARGPRDSKGRSLRDFDLKTRIFRYPCSYLIYSRAFDSLPSAVKDYVYTRLWEILNGRGTKKDDPILALEDREAILEILRDTKPGLPATWKVPTASR</sequence>
<dbReference type="RefSeq" id="WP_406693494.1">
    <property type="nucleotide sequence ID" value="NZ_CP155447.1"/>
</dbReference>
<proteinExistence type="predicted"/>
<dbReference type="AlphaFoldDB" id="A0AAU7C620"/>
<evidence type="ECO:0000313" key="1">
    <source>
        <dbReference type="EMBL" id="XBH00817.1"/>
    </source>
</evidence>
<gene>
    <name evidence="1" type="ORF">V5E97_20905</name>
</gene>